<comment type="caution">
    <text evidence="1">The sequence shown here is derived from an EMBL/GenBank/DDBJ whole genome shotgun (WGS) entry which is preliminary data.</text>
</comment>
<gene>
    <name evidence="1" type="ORF">S12H4_59291</name>
</gene>
<dbReference type="AlphaFoldDB" id="X1V3G2"/>
<dbReference type="EMBL" id="BARW01038701">
    <property type="protein sequence ID" value="GAJ24234.1"/>
    <property type="molecule type" value="Genomic_DNA"/>
</dbReference>
<accession>X1V3G2</accession>
<sequence>MRTELALREFINSRISLNRSPRTIEWYEDRLIPFAISCPTFPRRPEPIE</sequence>
<evidence type="ECO:0000313" key="1">
    <source>
        <dbReference type="EMBL" id="GAJ24234.1"/>
    </source>
</evidence>
<protein>
    <submittedName>
        <fullName evidence="1">Uncharacterized protein</fullName>
    </submittedName>
</protein>
<name>X1V3G2_9ZZZZ</name>
<reference evidence="1" key="1">
    <citation type="journal article" date="2014" name="Front. Microbiol.">
        <title>High frequency of phylogenetically diverse reductive dehalogenase-homologous genes in deep subseafloor sedimentary metagenomes.</title>
        <authorList>
            <person name="Kawai M."/>
            <person name="Futagami T."/>
            <person name="Toyoda A."/>
            <person name="Takaki Y."/>
            <person name="Nishi S."/>
            <person name="Hori S."/>
            <person name="Arai W."/>
            <person name="Tsubouchi T."/>
            <person name="Morono Y."/>
            <person name="Uchiyama I."/>
            <person name="Ito T."/>
            <person name="Fujiyama A."/>
            <person name="Inagaki F."/>
            <person name="Takami H."/>
        </authorList>
    </citation>
    <scope>NUCLEOTIDE SEQUENCE</scope>
    <source>
        <strain evidence="1">Expedition CK06-06</strain>
    </source>
</reference>
<proteinExistence type="predicted"/>
<feature type="non-terminal residue" evidence="1">
    <location>
        <position position="49"/>
    </location>
</feature>
<organism evidence="1">
    <name type="scientific">marine sediment metagenome</name>
    <dbReference type="NCBI Taxonomy" id="412755"/>
    <lineage>
        <taxon>unclassified sequences</taxon>
        <taxon>metagenomes</taxon>
        <taxon>ecological metagenomes</taxon>
    </lineage>
</organism>